<evidence type="ECO:0000313" key="4">
    <source>
        <dbReference type="Proteomes" id="UP000625930"/>
    </source>
</evidence>
<dbReference type="EMBL" id="JADUNP010000017">
    <property type="protein sequence ID" value="MBH1652545.1"/>
    <property type="molecule type" value="Genomic_DNA"/>
</dbReference>
<keyword evidence="1" id="KW-0808">Transferase</keyword>
<dbReference type="InterPro" id="IPR029063">
    <property type="entry name" value="SAM-dependent_MTases_sf"/>
</dbReference>
<dbReference type="GO" id="GO:0030410">
    <property type="term" value="F:nicotianamine synthase activity"/>
    <property type="evidence" value="ECO:0007669"/>
    <property type="project" value="InterPro"/>
</dbReference>
<reference evidence="3" key="1">
    <citation type="submission" date="2020-11" db="EMBL/GenBank/DDBJ databases">
        <title>Enhanced detection system for hospital associated transmission using whole genome sequencing surveillance.</title>
        <authorList>
            <person name="Harrison L.H."/>
            <person name="Van Tyne D."/>
            <person name="Marsh J.W."/>
            <person name="Griffith M.P."/>
            <person name="Snyder D.J."/>
            <person name="Cooper V.S."/>
            <person name="Mustapha M."/>
        </authorList>
    </citation>
    <scope>NUCLEOTIDE SEQUENCE</scope>
    <source>
        <strain evidence="3">STEN00091</strain>
    </source>
</reference>
<gene>
    <name evidence="3" type="ORF">I5U67_10220</name>
</gene>
<dbReference type="PANTHER" id="PTHR32266">
    <property type="entry name" value="NICOTIANAMINE SYNTHASE 3"/>
    <property type="match status" value="1"/>
</dbReference>
<comment type="caution">
    <text evidence="3">The sequence shown here is derived from an EMBL/GenBank/DDBJ whole genome shotgun (WGS) entry which is preliminary data.</text>
</comment>
<proteinExistence type="predicted"/>
<accession>A0A6B8J6Z1</accession>
<dbReference type="Proteomes" id="UP000625930">
    <property type="component" value="Unassembled WGS sequence"/>
</dbReference>
<dbReference type="PANTHER" id="PTHR32266:SF12">
    <property type="entry name" value="NICOTIANAMINE SYNTHASE 3"/>
    <property type="match status" value="1"/>
</dbReference>
<keyword evidence="2" id="KW-0949">S-adenosyl-L-methionine</keyword>
<evidence type="ECO:0000256" key="2">
    <source>
        <dbReference type="ARBA" id="ARBA00022691"/>
    </source>
</evidence>
<sequence>MHLDLLNTIDNVEECVSSTVGCQAAISALMRCSSSFQEGVGNALRIIRENPQLISEAEANFHLLDPLVEYLEAKVFLANDVDQLLFGLGYGREDMELLNNAYCAWETALEKIFVERLCAGVSSLSDYRLNSRFQRLLKREVSMLSQRNHRRALFIGSGPFPISAVWLHKYLGISVDGLDLSSDAVERSRGLIAKLGLEGSINIIHEDSPHYDVGAYDVIIIALLAKPKKVILDNIHASARPDCEVICRTSSGLRSVLYEPTPISTEILEKYSIADARVISGAADDTISSLLLRRVGRG</sequence>
<evidence type="ECO:0000313" key="3">
    <source>
        <dbReference type="EMBL" id="MBH1652545.1"/>
    </source>
</evidence>
<organism evidence="3 4">
    <name type="scientific">Stenotrophomonas maltophilia</name>
    <name type="common">Pseudomonas maltophilia</name>
    <name type="synonym">Xanthomonas maltophilia</name>
    <dbReference type="NCBI Taxonomy" id="40324"/>
    <lineage>
        <taxon>Bacteria</taxon>
        <taxon>Pseudomonadati</taxon>
        <taxon>Pseudomonadota</taxon>
        <taxon>Gammaproteobacteria</taxon>
        <taxon>Lysobacterales</taxon>
        <taxon>Lysobacteraceae</taxon>
        <taxon>Stenotrophomonas</taxon>
        <taxon>Stenotrophomonas maltophilia group</taxon>
    </lineage>
</organism>
<name>A0A6B8J6Z1_STEMA</name>
<dbReference type="InterPro" id="IPR004298">
    <property type="entry name" value="Nicotian_synth"/>
</dbReference>
<dbReference type="AlphaFoldDB" id="A0A6B8J6Z1"/>
<dbReference type="Pfam" id="PF03059">
    <property type="entry name" value="NAS"/>
    <property type="match status" value="1"/>
</dbReference>
<evidence type="ECO:0000256" key="1">
    <source>
        <dbReference type="ARBA" id="ARBA00022679"/>
    </source>
</evidence>
<dbReference type="GO" id="GO:0030418">
    <property type="term" value="P:nicotianamine biosynthetic process"/>
    <property type="evidence" value="ECO:0007669"/>
    <property type="project" value="InterPro"/>
</dbReference>
<dbReference type="RefSeq" id="WP_154264124.1">
    <property type="nucleotide sequence ID" value="NZ_CP040438.1"/>
</dbReference>
<protein>
    <submittedName>
        <fullName evidence="3">Uncharacterized protein</fullName>
    </submittedName>
</protein>
<dbReference type="Gene3D" id="3.40.50.150">
    <property type="entry name" value="Vaccinia Virus protein VP39"/>
    <property type="match status" value="1"/>
</dbReference>
<dbReference type="SUPFAM" id="SSF53335">
    <property type="entry name" value="S-adenosyl-L-methionine-dependent methyltransferases"/>
    <property type="match status" value="1"/>
</dbReference>